<dbReference type="SMART" id="SM00233">
    <property type="entry name" value="PH"/>
    <property type="match status" value="1"/>
</dbReference>
<dbReference type="Pfam" id="PF15405">
    <property type="entry name" value="PH_5"/>
    <property type="match status" value="1"/>
</dbReference>
<reference evidence="7 8" key="1">
    <citation type="journal article" date="2019" name="Nat. Ecol. Evol.">
        <title>Megaphylogeny resolves global patterns of mushroom evolution.</title>
        <authorList>
            <person name="Varga T."/>
            <person name="Krizsan K."/>
            <person name="Foldi C."/>
            <person name="Dima B."/>
            <person name="Sanchez-Garcia M."/>
            <person name="Sanchez-Ramirez S."/>
            <person name="Szollosi G.J."/>
            <person name="Szarkandi J.G."/>
            <person name="Papp V."/>
            <person name="Albert L."/>
            <person name="Andreopoulos W."/>
            <person name="Angelini C."/>
            <person name="Antonin V."/>
            <person name="Barry K.W."/>
            <person name="Bougher N.L."/>
            <person name="Buchanan P."/>
            <person name="Buyck B."/>
            <person name="Bense V."/>
            <person name="Catcheside P."/>
            <person name="Chovatia M."/>
            <person name="Cooper J."/>
            <person name="Damon W."/>
            <person name="Desjardin D."/>
            <person name="Finy P."/>
            <person name="Geml J."/>
            <person name="Haridas S."/>
            <person name="Hughes K."/>
            <person name="Justo A."/>
            <person name="Karasinski D."/>
            <person name="Kautmanova I."/>
            <person name="Kiss B."/>
            <person name="Kocsube S."/>
            <person name="Kotiranta H."/>
            <person name="LaButti K.M."/>
            <person name="Lechner B.E."/>
            <person name="Liimatainen K."/>
            <person name="Lipzen A."/>
            <person name="Lukacs Z."/>
            <person name="Mihaltcheva S."/>
            <person name="Morgado L.N."/>
            <person name="Niskanen T."/>
            <person name="Noordeloos M.E."/>
            <person name="Ohm R.A."/>
            <person name="Ortiz-Santana B."/>
            <person name="Ovrebo C."/>
            <person name="Racz N."/>
            <person name="Riley R."/>
            <person name="Savchenko A."/>
            <person name="Shiryaev A."/>
            <person name="Soop K."/>
            <person name="Spirin V."/>
            <person name="Szebenyi C."/>
            <person name="Tomsovsky M."/>
            <person name="Tulloss R.E."/>
            <person name="Uehling J."/>
            <person name="Grigoriev I.V."/>
            <person name="Vagvolgyi C."/>
            <person name="Papp T."/>
            <person name="Martin F.M."/>
            <person name="Miettinen O."/>
            <person name="Hibbett D.S."/>
            <person name="Nagy L.G."/>
        </authorList>
    </citation>
    <scope>NUCLEOTIDE SEQUENCE [LARGE SCALE GENOMIC DNA]</scope>
    <source>
        <strain evidence="7 8">FP101781</strain>
    </source>
</reference>
<feature type="domain" description="DH" evidence="5">
    <location>
        <begin position="736"/>
        <end position="931"/>
    </location>
</feature>
<feature type="region of interest" description="Disordered" evidence="3">
    <location>
        <begin position="145"/>
        <end position="283"/>
    </location>
</feature>
<dbReference type="SUPFAM" id="SSF48065">
    <property type="entry name" value="DBL homology domain (DH-domain)"/>
    <property type="match status" value="2"/>
</dbReference>
<dbReference type="InterPro" id="IPR001849">
    <property type="entry name" value="PH_domain"/>
</dbReference>
<dbReference type="PANTHER" id="PTHR46572:SF1">
    <property type="entry name" value="RHO1 GUANINE NUCLEOTIDE EXCHANGE FACTOR TUS1"/>
    <property type="match status" value="1"/>
</dbReference>
<dbReference type="SMART" id="SM00325">
    <property type="entry name" value="RhoGEF"/>
    <property type="match status" value="2"/>
</dbReference>
<keyword evidence="2" id="KW-0344">Guanine-nucleotide releasing factor</keyword>
<dbReference type="InterPro" id="IPR000219">
    <property type="entry name" value="DH_dom"/>
</dbReference>
<feature type="compositionally biased region" description="Low complexity" evidence="3">
    <location>
        <begin position="1589"/>
        <end position="1613"/>
    </location>
</feature>
<dbReference type="InterPro" id="IPR035899">
    <property type="entry name" value="DBL_dom_sf"/>
</dbReference>
<feature type="compositionally biased region" description="Low complexity" evidence="3">
    <location>
        <begin position="145"/>
        <end position="165"/>
    </location>
</feature>
<feature type="compositionally biased region" description="Low complexity" evidence="3">
    <location>
        <begin position="1543"/>
        <end position="1553"/>
    </location>
</feature>
<evidence type="ECO:0000256" key="1">
    <source>
        <dbReference type="ARBA" id="ARBA00022553"/>
    </source>
</evidence>
<evidence type="ECO:0000259" key="5">
    <source>
        <dbReference type="PROSITE" id="PS50010"/>
    </source>
</evidence>
<feature type="compositionally biased region" description="Polar residues" evidence="3">
    <location>
        <begin position="1517"/>
        <end position="1532"/>
    </location>
</feature>
<dbReference type="PROSITE" id="PS50219">
    <property type="entry name" value="CNH"/>
    <property type="match status" value="1"/>
</dbReference>
<evidence type="ECO:0000313" key="7">
    <source>
        <dbReference type="EMBL" id="TEB36549.1"/>
    </source>
</evidence>
<dbReference type="PROSITE" id="PS50010">
    <property type="entry name" value="DH_2"/>
    <property type="match status" value="2"/>
</dbReference>
<dbReference type="InterPro" id="IPR001180">
    <property type="entry name" value="CNH_dom"/>
</dbReference>
<comment type="caution">
    <text evidence="7">The sequence shown here is derived from an EMBL/GenBank/DDBJ whole genome shotgun (WGS) entry which is preliminary data.</text>
</comment>
<feature type="domain" description="DH" evidence="5">
    <location>
        <begin position="505"/>
        <end position="702"/>
    </location>
</feature>
<feature type="domain" description="CNH" evidence="6">
    <location>
        <begin position="1152"/>
        <end position="1460"/>
    </location>
</feature>
<dbReference type="Pfam" id="PF00621">
    <property type="entry name" value="RhoGEF"/>
    <property type="match status" value="2"/>
</dbReference>
<dbReference type="InterPro" id="IPR052233">
    <property type="entry name" value="Rho-type_GEFs"/>
</dbReference>
<gene>
    <name evidence="7" type="ORF">FA13DRAFT_1726916</name>
</gene>
<dbReference type="SUPFAM" id="SSF50729">
    <property type="entry name" value="PH domain-like"/>
    <property type="match status" value="1"/>
</dbReference>
<dbReference type="InterPro" id="IPR041675">
    <property type="entry name" value="PH_5"/>
</dbReference>
<dbReference type="EMBL" id="QPFP01000005">
    <property type="protein sequence ID" value="TEB36549.1"/>
    <property type="molecule type" value="Genomic_DNA"/>
</dbReference>
<proteinExistence type="predicted"/>
<feature type="compositionally biased region" description="Low complexity" evidence="3">
    <location>
        <begin position="235"/>
        <end position="250"/>
    </location>
</feature>
<protein>
    <recommendedName>
        <fullName evidence="9">Signal transducer</fullName>
    </recommendedName>
</protein>
<dbReference type="OrthoDB" id="2272012at2759"/>
<keyword evidence="8" id="KW-1185">Reference proteome</keyword>
<feature type="region of interest" description="Disordered" evidence="3">
    <location>
        <begin position="1509"/>
        <end position="1577"/>
    </location>
</feature>
<feature type="compositionally biased region" description="Polar residues" evidence="3">
    <location>
        <begin position="189"/>
        <end position="199"/>
    </location>
</feature>
<name>A0A4Y7TSM0_COPMI</name>
<feature type="compositionally biased region" description="Polar residues" evidence="3">
    <location>
        <begin position="207"/>
        <end position="232"/>
    </location>
</feature>
<dbReference type="CDD" id="cd00160">
    <property type="entry name" value="RhoGEF"/>
    <property type="match status" value="1"/>
</dbReference>
<accession>A0A4Y7TSM0</accession>
<dbReference type="SMART" id="SM00036">
    <property type="entry name" value="CNH"/>
    <property type="match status" value="1"/>
</dbReference>
<feature type="compositionally biased region" description="Pro residues" evidence="3">
    <location>
        <begin position="111"/>
        <end position="120"/>
    </location>
</feature>
<sequence>MSSHRPASPVDEDLQRLYNEVWAGFAAEEAAQSNEKDLENIYNVYGSENTRRTPSPGPVGHAQQQYGSFYPSAVQAQLPPIPPKSPKSPRRALPPLPGSPGVSKTTFSMPEPEPYQPPSTPSRQNAYGVETYANYAATSSDLLRKATTASAKQAQARRVQHQAVQEDPASSPGYVPGYEDAPLSDPYSPYQTPSASTPAIPTLDQPEYQSNYYESYKSEPSNGFQYNQSQGGDLSRQSSRASFKSSKYSYQAPIPSELPDQKPSSTSKWQEDDQPFSDPTSVYRRPTDVLRTMADFQHHQPTDQFEFADEVDDIWDEEEEDPSRFINFSLLSHIAVQLRDKIPKGTHVKGSIPYPNAFTGKDVVSTIQSLIQRELAINHGVSTNDRRVAIQVARSLQSQLFFYEVEWGGHVLQDGVEDVYMLLDDQDGIGGEELPTGVITMLTRCYSPSCGDGVSCYAFDCPRKGRFPLDPQLAMEDATPVVKRESWKESVDPAVLERLPQSEIQRQSIIHNIIVREEQYIQDLDTVEMAFMRPLRQSGSTIMPQNLMEDFVDDVFNNILDLRECNKRLLEALYVRQREQSPVIQKVGDIFLEAATEFRHAYPAYTGHHPTAEKRLKEETEKNYELKLFLEQCSRDCAKSRADDAPRFDLKHFLNRPSEHLQKYLSLVEAVLKETDEENTDADFLREAISALQSLQSAAQLRSFQSAMGKGPTAKWEWHDMVSTELRTSLPKKEAKRQSIIFELIKGEMAYVKDLENIEIMYIRPLRAAMPPIIGGSGDKDKLERFIDDVFHNYYELLEHHKRLVEAFFEIQKEQHPVIKSITAPMMDAALNFREAYMEYIPNYPIAAYRIDDEMANNLAFKSFVDQQTRHPDAHRLDMKNFINRPIPRLLRYELLLKGIMDETVGEHEDLVSIPSVIEIIKALGKETEPGVASAKQKVELWRYNANLVFSKQGEIVDMDLLNPDRNLIHSGKLLRQPETGLEWNWSELFVLLFDNYLVMTKVKGDRDGGIVKYTVNRRPVPLDLLNLVSFNDPPTQRAAGLLGGLQVGRPKHGETPVANPQISPETDARAVYPLTLHHNGRMGGTYVLFAESAQIRTEWKEKLEHAVGLRKVVQESNKAFEVETLSSDTFLMPLYANTAQGPAWEQGNTFTGKVTCSVPFTTPDGRHLVAVGCQEGVWIGYRHDPRSMRRVLQLKAVTQCAMLESFGIFLVLADKSLFAYHIEALVPSSPHSNHTNLIPQKLNGTKDVHFFSVGTLQNRTLVAYMKKKGLDSIFRVLEPVSDKINEKVKAPAGLGSRLGFRSAKSDWFRIYRDFFLPSESFDLIFLKARIAILCAKGFEIMDLNDFNSVTIPTLDDPRHAYLAKRCDGCKPMGMFRSDEDQFLLCYDEFGLHVDKHGDPIRPGVVIEWEGTAERVACHPPYVLLFDSRFIEIRYIDTGRLAQIIPGNDIRCIWDGRGVSNPALQRQPVDPREQQEAKVHAVMTNQDGASRSKAVAQCVFELVPTVPLMPPPGQMSPVRQQHQQRPQEYNPYQQQHAHHHQQHSPQQSIHQGQGCSHPSAGDAPPVGYGYDQGQNGYGYQQSQVAQQQYGGYYGPSPTTPSASTSRQTSASASIPRQPQQYVGTGHGPYQGARPSTAGSWRS</sequence>
<dbReference type="GO" id="GO:0005085">
    <property type="term" value="F:guanyl-nucleotide exchange factor activity"/>
    <property type="evidence" value="ECO:0007669"/>
    <property type="project" value="UniProtKB-KW"/>
</dbReference>
<dbReference type="InterPro" id="IPR011993">
    <property type="entry name" value="PH-like_dom_sf"/>
</dbReference>
<evidence type="ECO:0000259" key="4">
    <source>
        <dbReference type="PROSITE" id="PS50003"/>
    </source>
</evidence>
<dbReference type="Proteomes" id="UP000298030">
    <property type="component" value="Unassembled WGS sequence"/>
</dbReference>
<feature type="compositionally biased region" description="Pro residues" evidence="3">
    <location>
        <begin position="79"/>
        <end position="98"/>
    </location>
</feature>
<dbReference type="PROSITE" id="PS50003">
    <property type="entry name" value="PH_DOMAIN"/>
    <property type="match status" value="1"/>
</dbReference>
<evidence type="ECO:0000256" key="2">
    <source>
        <dbReference type="ARBA" id="ARBA00022658"/>
    </source>
</evidence>
<dbReference type="Gene3D" id="2.30.29.30">
    <property type="entry name" value="Pleckstrin-homology domain (PH domain)/Phosphotyrosine-binding domain (PTB)"/>
    <property type="match status" value="1"/>
</dbReference>
<organism evidence="7 8">
    <name type="scientific">Coprinellus micaceus</name>
    <name type="common">Glistening ink-cap mushroom</name>
    <name type="synonym">Coprinus micaceus</name>
    <dbReference type="NCBI Taxonomy" id="71717"/>
    <lineage>
        <taxon>Eukaryota</taxon>
        <taxon>Fungi</taxon>
        <taxon>Dikarya</taxon>
        <taxon>Basidiomycota</taxon>
        <taxon>Agaricomycotina</taxon>
        <taxon>Agaricomycetes</taxon>
        <taxon>Agaricomycetidae</taxon>
        <taxon>Agaricales</taxon>
        <taxon>Agaricineae</taxon>
        <taxon>Psathyrellaceae</taxon>
        <taxon>Coprinellus</taxon>
    </lineage>
</organism>
<dbReference type="Gene3D" id="1.20.900.10">
    <property type="entry name" value="Dbl homology (DH) domain"/>
    <property type="match status" value="2"/>
</dbReference>
<feature type="domain" description="PH" evidence="4">
    <location>
        <begin position="967"/>
        <end position="1109"/>
    </location>
</feature>
<evidence type="ECO:0000313" key="8">
    <source>
        <dbReference type="Proteomes" id="UP000298030"/>
    </source>
</evidence>
<evidence type="ECO:0000259" key="6">
    <source>
        <dbReference type="PROSITE" id="PS50219"/>
    </source>
</evidence>
<dbReference type="CDD" id="cd04435">
    <property type="entry name" value="DEP_fRom2"/>
    <property type="match status" value="1"/>
</dbReference>
<dbReference type="STRING" id="71717.A0A4Y7TSM0"/>
<evidence type="ECO:0008006" key="9">
    <source>
        <dbReference type="Google" id="ProtNLM"/>
    </source>
</evidence>
<feature type="region of interest" description="Disordered" evidence="3">
    <location>
        <begin position="1589"/>
        <end position="1642"/>
    </location>
</feature>
<evidence type="ECO:0000256" key="3">
    <source>
        <dbReference type="SAM" id="MobiDB-lite"/>
    </source>
</evidence>
<keyword evidence="1" id="KW-0597">Phosphoprotein</keyword>
<feature type="compositionally biased region" description="Low complexity" evidence="3">
    <location>
        <begin position="1567"/>
        <end position="1577"/>
    </location>
</feature>
<feature type="region of interest" description="Disordered" evidence="3">
    <location>
        <begin position="45"/>
        <end position="127"/>
    </location>
</feature>
<dbReference type="Pfam" id="PF00780">
    <property type="entry name" value="CNH"/>
    <property type="match status" value="1"/>
</dbReference>
<dbReference type="PANTHER" id="PTHR46572">
    <property type="entry name" value="RHO1 GDP-GTP EXCHANGE PROTEIN 1-RELATED"/>
    <property type="match status" value="1"/>
</dbReference>